<gene>
    <name evidence="1" type="ORF">D3791_08500</name>
</gene>
<evidence type="ECO:0000313" key="2">
    <source>
        <dbReference type="Proteomes" id="UP000502331"/>
    </source>
</evidence>
<dbReference type="RefSeq" id="WP_172511910.1">
    <property type="nucleotide sequence ID" value="NZ_CP032549.1"/>
</dbReference>
<dbReference type="PANTHER" id="PTHR46112:SF2">
    <property type="entry name" value="XAA-PRO AMINOPEPTIDASE P-RELATED"/>
    <property type="match status" value="1"/>
</dbReference>
<evidence type="ECO:0000313" key="1">
    <source>
        <dbReference type="EMBL" id="QIV87167.1"/>
    </source>
</evidence>
<proteinExistence type="predicted"/>
<dbReference type="PANTHER" id="PTHR46112">
    <property type="entry name" value="AMINOPEPTIDASE"/>
    <property type="match status" value="1"/>
</dbReference>
<dbReference type="InterPro" id="IPR050659">
    <property type="entry name" value="Peptidase_M24B"/>
</dbReference>
<dbReference type="Gene3D" id="3.90.230.10">
    <property type="entry name" value="Creatinase/methionine aminopeptidase superfamily"/>
    <property type="match status" value="1"/>
</dbReference>
<keyword evidence="2" id="KW-1185">Reference proteome</keyword>
<organism evidence="1 2">
    <name type="scientific">Glutamicibacter mishrai</name>
    <dbReference type="NCBI Taxonomy" id="1775880"/>
    <lineage>
        <taxon>Bacteria</taxon>
        <taxon>Bacillati</taxon>
        <taxon>Actinomycetota</taxon>
        <taxon>Actinomycetes</taxon>
        <taxon>Micrococcales</taxon>
        <taxon>Micrococcaceae</taxon>
        <taxon>Glutamicibacter</taxon>
    </lineage>
</organism>
<sequence length="364" mass="39277">MSSAAAIEHATKHAQLIELLQAHGAQAIMLSTPASLAWFLGGARTHVSLGAPPIARVLVHADGCELATSVSEAQRLQNEELNALDQINIHVTGWYESLDDVGSWFGQAAAWEILDESEIESELRALRTSLSAVEIERYRQLCQDTAAVMTDVLSVVSSADSEFSVAAKLSAGAMELGGEVLVALVSSAARAGYRHPLPKGVPLGRKAMAVLCVRRHGLIANLTRWVRFEPATEQEISGESDILGVEAEILSGICAGTMLGDLLPRIQQAYPAHGFDELEWTRHHQGGIAGYSGRDPRLAPGATDRFQFNQAFTFNPSAQRDGLTFKVEDTMLLAESGAIEVLSVDPRWPAIMVNGLPRPQVLQR</sequence>
<accession>A0A6H0SMF5</accession>
<dbReference type="InterPro" id="IPR036005">
    <property type="entry name" value="Creatinase/aminopeptidase-like"/>
</dbReference>
<dbReference type="EMBL" id="CP032549">
    <property type="protein sequence ID" value="QIV87167.1"/>
    <property type="molecule type" value="Genomic_DNA"/>
</dbReference>
<name>A0A6H0SMF5_9MICC</name>
<dbReference type="Proteomes" id="UP000502331">
    <property type="component" value="Chromosome"/>
</dbReference>
<dbReference type="AlphaFoldDB" id="A0A6H0SMF5"/>
<protein>
    <submittedName>
        <fullName evidence="1">Peptidase M24</fullName>
    </submittedName>
</protein>
<dbReference type="SUPFAM" id="SSF55920">
    <property type="entry name" value="Creatinase/aminopeptidase"/>
    <property type="match status" value="1"/>
</dbReference>
<reference evidence="1 2" key="1">
    <citation type="submission" date="2018-09" db="EMBL/GenBank/DDBJ databases">
        <title>Glutamicibacter mishrai S5-52T (LMG 29155T = KCTC 39846T).</title>
        <authorList>
            <person name="Das S.K."/>
        </authorList>
    </citation>
    <scope>NUCLEOTIDE SEQUENCE [LARGE SCALE GENOMIC DNA]</scope>
    <source>
        <strain evidence="1 2">S5-52</strain>
    </source>
</reference>